<organism evidence="1 2">
    <name type="scientific">Brugia timori</name>
    <dbReference type="NCBI Taxonomy" id="42155"/>
    <lineage>
        <taxon>Eukaryota</taxon>
        <taxon>Metazoa</taxon>
        <taxon>Ecdysozoa</taxon>
        <taxon>Nematoda</taxon>
        <taxon>Chromadorea</taxon>
        <taxon>Rhabditida</taxon>
        <taxon>Spirurina</taxon>
        <taxon>Spiruromorpha</taxon>
        <taxon>Filarioidea</taxon>
        <taxon>Onchocercidae</taxon>
        <taxon>Brugia</taxon>
    </lineage>
</organism>
<keyword evidence="2" id="KW-1185">Reference proteome</keyword>
<gene>
    <name evidence="1" type="ORF">BTMF_LOCUS13363</name>
</gene>
<dbReference type="Proteomes" id="UP000280834">
    <property type="component" value="Unassembled WGS sequence"/>
</dbReference>
<feature type="non-terminal residue" evidence="1">
    <location>
        <position position="65"/>
    </location>
</feature>
<name>A0A3P7VD47_9BILA</name>
<dbReference type="AlphaFoldDB" id="A0A3P7VD47"/>
<evidence type="ECO:0000313" key="2">
    <source>
        <dbReference type="Proteomes" id="UP000280834"/>
    </source>
</evidence>
<protein>
    <submittedName>
        <fullName evidence="1">Uncharacterized protein</fullName>
    </submittedName>
</protein>
<proteinExistence type="predicted"/>
<reference evidence="1 2" key="1">
    <citation type="submission" date="2018-11" db="EMBL/GenBank/DDBJ databases">
        <authorList>
            <consortium name="Pathogen Informatics"/>
        </authorList>
    </citation>
    <scope>NUCLEOTIDE SEQUENCE [LARGE SCALE GENOMIC DNA]</scope>
</reference>
<evidence type="ECO:0000313" key="1">
    <source>
        <dbReference type="EMBL" id="VDO45566.1"/>
    </source>
</evidence>
<dbReference type="EMBL" id="UZAG01020028">
    <property type="protein sequence ID" value="VDO45566.1"/>
    <property type="molecule type" value="Genomic_DNA"/>
</dbReference>
<sequence>MLVSLDVPLSDLRVYHKEILLLRKLVPLQFVQKCTLITVSLRLDISQSLLAAKERDLLPNCRIQF</sequence>
<accession>A0A3P7VD47</accession>